<evidence type="ECO:0000313" key="2">
    <source>
        <dbReference type="EMBL" id="BBY20331.1"/>
    </source>
</evidence>
<feature type="domain" description="AB hydrolase-1" evidence="1">
    <location>
        <begin position="26"/>
        <end position="88"/>
    </location>
</feature>
<dbReference type="AlphaFoldDB" id="A0A7I7Q2I1"/>
<evidence type="ECO:0000313" key="3">
    <source>
        <dbReference type="Proteomes" id="UP000467130"/>
    </source>
</evidence>
<reference evidence="2 3" key="1">
    <citation type="journal article" date="2019" name="Emerg. Microbes Infect.">
        <title>Comprehensive subspecies identification of 175 nontuberculous mycobacteria species based on 7547 genomic profiles.</title>
        <authorList>
            <person name="Matsumoto Y."/>
            <person name="Kinjo T."/>
            <person name="Motooka D."/>
            <person name="Nabeya D."/>
            <person name="Jung N."/>
            <person name="Uechi K."/>
            <person name="Horii T."/>
            <person name="Iida T."/>
            <person name="Fujita J."/>
            <person name="Nakamura S."/>
        </authorList>
    </citation>
    <scope>NUCLEOTIDE SEQUENCE [LARGE SCALE GENOMIC DNA]</scope>
    <source>
        <strain evidence="2 3">JCM 17783</strain>
    </source>
</reference>
<dbReference type="KEGG" id="msto:MSTO_05360"/>
<organism evidence="2 3">
    <name type="scientific">Mycobacterium stomatepiae</name>
    <dbReference type="NCBI Taxonomy" id="470076"/>
    <lineage>
        <taxon>Bacteria</taxon>
        <taxon>Bacillati</taxon>
        <taxon>Actinomycetota</taxon>
        <taxon>Actinomycetes</taxon>
        <taxon>Mycobacteriales</taxon>
        <taxon>Mycobacteriaceae</taxon>
        <taxon>Mycobacterium</taxon>
        <taxon>Mycobacterium simiae complex</taxon>
    </lineage>
</organism>
<evidence type="ECO:0000259" key="1">
    <source>
        <dbReference type="Pfam" id="PF12697"/>
    </source>
</evidence>
<dbReference type="InterPro" id="IPR000073">
    <property type="entry name" value="AB_hydrolase_1"/>
</dbReference>
<sequence>MAQMEAEPTVYFTMNGPDEFRVVGTLRDWSIIERLPSINVPTLVIAGEFDEAIPDTWRPYLEKIPDVRSHVFDGTSHCTHLEKPEAFLSVVATFLAGYDAARN</sequence>
<dbReference type="SUPFAM" id="SSF53474">
    <property type="entry name" value="alpha/beta-Hydrolases"/>
    <property type="match status" value="1"/>
</dbReference>
<dbReference type="EMBL" id="AP022587">
    <property type="protein sequence ID" value="BBY20331.1"/>
    <property type="molecule type" value="Genomic_DNA"/>
</dbReference>
<proteinExistence type="predicted"/>
<gene>
    <name evidence="2" type="ORF">MSTO_05360</name>
</gene>
<keyword evidence="3" id="KW-1185">Reference proteome</keyword>
<protein>
    <recommendedName>
        <fullName evidence="1">AB hydrolase-1 domain-containing protein</fullName>
    </recommendedName>
</protein>
<name>A0A7I7Q2I1_9MYCO</name>
<accession>A0A7I7Q2I1</accession>
<dbReference type="Proteomes" id="UP000467130">
    <property type="component" value="Chromosome"/>
</dbReference>
<dbReference type="Pfam" id="PF12697">
    <property type="entry name" value="Abhydrolase_6"/>
    <property type="match status" value="1"/>
</dbReference>
<dbReference type="Gene3D" id="3.40.50.1820">
    <property type="entry name" value="alpha/beta hydrolase"/>
    <property type="match status" value="1"/>
</dbReference>
<dbReference type="InterPro" id="IPR029058">
    <property type="entry name" value="AB_hydrolase_fold"/>
</dbReference>